<keyword evidence="1" id="KW-0732">Signal</keyword>
<gene>
    <name evidence="2" type="ORF">E6H05_11990</name>
</gene>
<proteinExistence type="predicted"/>
<evidence type="ECO:0000313" key="2">
    <source>
        <dbReference type="EMBL" id="TMI71850.1"/>
    </source>
</evidence>
<dbReference type="Proteomes" id="UP000318834">
    <property type="component" value="Unassembled WGS sequence"/>
</dbReference>
<organism evidence="2 3">
    <name type="scientific">Candidatus Segetimicrobium genomatis</name>
    <dbReference type="NCBI Taxonomy" id="2569760"/>
    <lineage>
        <taxon>Bacteria</taxon>
        <taxon>Bacillati</taxon>
        <taxon>Candidatus Sysuimicrobiota</taxon>
        <taxon>Candidatus Sysuimicrobiia</taxon>
        <taxon>Candidatus Sysuimicrobiales</taxon>
        <taxon>Candidatus Segetimicrobiaceae</taxon>
        <taxon>Candidatus Segetimicrobium</taxon>
    </lineage>
</organism>
<accession>A0A537IKP9</accession>
<evidence type="ECO:0000313" key="3">
    <source>
        <dbReference type="Proteomes" id="UP000318834"/>
    </source>
</evidence>
<reference evidence="2 3" key="1">
    <citation type="journal article" date="2019" name="Nat. Microbiol.">
        <title>Mediterranean grassland soil C-N compound turnover is dependent on rainfall and depth, and is mediated by genomically divergent microorganisms.</title>
        <authorList>
            <person name="Diamond S."/>
            <person name="Andeer P.F."/>
            <person name="Li Z."/>
            <person name="Crits-Christoph A."/>
            <person name="Burstein D."/>
            <person name="Anantharaman K."/>
            <person name="Lane K.R."/>
            <person name="Thomas B.C."/>
            <person name="Pan C."/>
            <person name="Northen T.R."/>
            <person name="Banfield J.F."/>
        </authorList>
    </citation>
    <scope>NUCLEOTIDE SEQUENCE [LARGE SCALE GENOMIC DNA]</scope>
    <source>
        <strain evidence="2">NP_8</strain>
    </source>
</reference>
<feature type="chain" id="PRO_5022157510" evidence="1">
    <location>
        <begin position="22"/>
        <end position="235"/>
    </location>
</feature>
<protein>
    <submittedName>
        <fullName evidence="2">Uncharacterized protein</fullName>
    </submittedName>
</protein>
<dbReference type="AlphaFoldDB" id="A0A537IKP9"/>
<feature type="signal peptide" evidence="1">
    <location>
        <begin position="1"/>
        <end position="21"/>
    </location>
</feature>
<comment type="caution">
    <text evidence="2">The sequence shown here is derived from an EMBL/GenBank/DDBJ whole genome shotgun (WGS) entry which is preliminary data.</text>
</comment>
<dbReference type="EMBL" id="VBAP01000099">
    <property type="protein sequence ID" value="TMI71850.1"/>
    <property type="molecule type" value="Genomic_DNA"/>
</dbReference>
<name>A0A537IKP9_9BACT</name>
<evidence type="ECO:0000256" key="1">
    <source>
        <dbReference type="SAM" id="SignalP"/>
    </source>
</evidence>
<sequence>MTLSRAVAGLLLLALAGFASAAVSQHVEAGQAAPGDLMGALAPRIEARLPQWVAAWKAASPGFELRSLRLASFKAIEEVWAPDSYDPNGPYEELRRKLYATSPDGRRAINAYAAVFFETRTSGIVAGFADDRVVRLIDLTANRTMWLGQCDASCGFHDATWLANDSAVVAAYTIDYDDPNCPTSRMCRSIPQLLMYDFSRRSGLLFQGPAIAAGPRHDYTVNRVREKLPQVSVYY</sequence>